<gene>
    <name evidence="2" type="ORF">GCM10023149_38810</name>
</gene>
<feature type="chain" id="PRO_5045942814" description="Lipocalin-like protein" evidence="1">
    <location>
        <begin position="20"/>
        <end position="279"/>
    </location>
</feature>
<dbReference type="Proteomes" id="UP001500582">
    <property type="component" value="Unassembled WGS sequence"/>
</dbReference>
<feature type="signal peptide" evidence="1">
    <location>
        <begin position="1"/>
        <end position="19"/>
    </location>
</feature>
<reference evidence="3" key="1">
    <citation type="journal article" date="2019" name="Int. J. Syst. Evol. Microbiol.">
        <title>The Global Catalogue of Microorganisms (GCM) 10K type strain sequencing project: providing services to taxonomists for standard genome sequencing and annotation.</title>
        <authorList>
            <consortium name="The Broad Institute Genomics Platform"/>
            <consortium name="The Broad Institute Genome Sequencing Center for Infectious Disease"/>
            <person name="Wu L."/>
            <person name="Ma J."/>
        </authorList>
    </citation>
    <scope>NUCLEOTIDE SEQUENCE [LARGE SCALE GENOMIC DNA]</scope>
    <source>
        <strain evidence="3">JCM 17705</strain>
    </source>
</reference>
<evidence type="ECO:0000313" key="2">
    <source>
        <dbReference type="EMBL" id="GAA4332501.1"/>
    </source>
</evidence>
<organism evidence="2 3">
    <name type="scientific">Mucilaginibacter gynuensis</name>
    <dbReference type="NCBI Taxonomy" id="1302236"/>
    <lineage>
        <taxon>Bacteria</taxon>
        <taxon>Pseudomonadati</taxon>
        <taxon>Bacteroidota</taxon>
        <taxon>Sphingobacteriia</taxon>
        <taxon>Sphingobacteriales</taxon>
        <taxon>Sphingobacteriaceae</taxon>
        <taxon>Mucilaginibacter</taxon>
    </lineage>
</organism>
<evidence type="ECO:0000313" key="3">
    <source>
        <dbReference type="Proteomes" id="UP001500582"/>
    </source>
</evidence>
<dbReference type="RefSeq" id="WP_345212830.1">
    <property type="nucleotide sequence ID" value="NZ_BAABFT010000012.1"/>
</dbReference>
<keyword evidence="3" id="KW-1185">Reference proteome</keyword>
<proteinExistence type="predicted"/>
<protein>
    <recommendedName>
        <fullName evidence="4">Lipocalin-like protein</fullName>
    </recommendedName>
</protein>
<dbReference type="EMBL" id="BAABFT010000012">
    <property type="protein sequence ID" value="GAA4332501.1"/>
    <property type="molecule type" value="Genomic_DNA"/>
</dbReference>
<evidence type="ECO:0008006" key="4">
    <source>
        <dbReference type="Google" id="ProtNLM"/>
    </source>
</evidence>
<keyword evidence="1" id="KW-0732">Signal</keyword>
<evidence type="ECO:0000256" key="1">
    <source>
        <dbReference type="SAM" id="SignalP"/>
    </source>
</evidence>
<accession>A0ABP8H0Q5</accession>
<name>A0ABP8H0Q5_9SPHI</name>
<comment type="caution">
    <text evidence="2">The sequence shown here is derived from an EMBL/GenBank/DDBJ whole genome shotgun (WGS) entry which is preliminary data.</text>
</comment>
<sequence length="279" mass="31207">MKKLIYALLIVILYASCQSKTTQQDDDTSKIVAPVANAAPELINTFKPIINGIWIKKDYIDKISKTKSPYAAKDLAEGITGMEIKVGSIKDDSLMVLVGWNNHDAGEMPLKFRKGKRPFTILLGGNDFGYEIKGKDTLLVLYYAEGNVNQTIKFIKAPNLSPDAGLQPGLDKLVNQVIITGTYILNDSLNVHNKVHFTTDGKVNGLSNFELYNLQTDFNSGPMNNMDEIAFDEYKKNQANFIFLINRDTLNIYETLANADSSELVLGTLKYKLVRKQER</sequence>